<feature type="compositionally biased region" description="Basic and acidic residues" evidence="1">
    <location>
        <begin position="243"/>
        <end position="255"/>
    </location>
</feature>
<name>A0A2T0UJ13_9ACTN</name>
<comment type="caution">
    <text evidence="2">The sequence shown here is derived from an EMBL/GenBank/DDBJ whole genome shotgun (WGS) entry which is preliminary data.</text>
</comment>
<dbReference type="InterPro" id="IPR029787">
    <property type="entry name" value="Nucleotide_cyclase"/>
</dbReference>
<proteinExistence type="predicted"/>
<dbReference type="Gene3D" id="3.30.70.1230">
    <property type="entry name" value="Nucleotide cyclase"/>
    <property type="match status" value="1"/>
</dbReference>
<evidence type="ECO:0000313" key="3">
    <source>
        <dbReference type="Proteomes" id="UP000238176"/>
    </source>
</evidence>
<dbReference type="AlphaFoldDB" id="A0A2T0UJ13"/>
<accession>A0A2T0UJ13</accession>
<keyword evidence="3" id="KW-1185">Reference proteome</keyword>
<evidence type="ECO:0008006" key="4">
    <source>
        <dbReference type="Google" id="ProtNLM"/>
    </source>
</evidence>
<evidence type="ECO:0000313" key="2">
    <source>
        <dbReference type="EMBL" id="PRY57856.1"/>
    </source>
</evidence>
<reference evidence="2 3" key="1">
    <citation type="submission" date="2018-03" db="EMBL/GenBank/DDBJ databases">
        <title>Genomic Encyclopedia of Type Strains, Phase III (KMG-III): the genomes of soil and plant-associated and newly described type strains.</title>
        <authorList>
            <person name="Whitman W."/>
        </authorList>
    </citation>
    <scope>NUCLEOTIDE SEQUENCE [LARGE SCALE GENOMIC DNA]</scope>
    <source>
        <strain evidence="2 3">CGMCC 4.7067</strain>
    </source>
</reference>
<dbReference type="SUPFAM" id="SSF55073">
    <property type="entry name" value="Nucleotide cyclase"/>
    <property type="match status" value="1"/>
</dbReference>
<gene>
    <name evidence="2" type="ORF">B0I28_106279</name>
</gene>
<protein>
    <recommendedName>
        <fullName evidence="4">Class 3 adenylate cyclase</fullName>
    </recommendedName>
</protein>
<dbReference type="RefSeq" id="WP_106365036.1">
    <property type="nucleotide sequence ID" value="NZ_PVTJ01000006.1"/>
</dbReference>
<dbReference type="OrthoDB" id="3424167at2"/>
<organism evidence="2 3">
    <name type="scientific">Glycomyces artemisiae</name>
    <dbReference type="NCBI Taxonomy" id="1076443"/>
    <lineage>
        <taxon>Bacteria</taxon>
        <taxon>Bacillati</taxon>
        <taxon>Actinomycetota</taxon>
        <taxon>Actinomycetes</taxon>
        <taxon>Glycomycetales</taxon>
        <taxon>Glycomycetaceae</taxon>
        <taxon>Glycomyces</taxon>
    </lineage>
</organism>
<feature type="region of interest" description="Disordered" evidence="1">
    <location>
        <begin position="226"/>
        <end position="334"/>
    </location>
</feature>
<feature type="compositionally biased region" description="Basic and acidic residues" evidence="1">
    <location>
        <begin position="284"/>
        <end position="294"/>
    </location>
</feature>
<dbReference type="EMBL" id="PVTJ01000006">
    <property type="protein sequence ID" value="PRY57856.1"/>
    <property type="molecule type" value="Genomic_DNA"/>
</dbReference>
<feature type="compositionally biased region" description="Basic and acidic residues" evidence="1">
    <location>
        <begin position="305"/>
        <end position="334"/>
    </location>
</feature>
<evidence type="ECO:0000256" key="1">
    <source>
        <dbReference type="SAM" id="MobiDB-lite"/>
    </source>
</evidence>
<dbReference type="Proteomes" id="UP000238176">
    <property type="component" value="Unassembled WGS sequence"/>
</dbReference>
<sequence length="334" mass="37415">MPSTPYPAAQEFLTVVALDIEGFSRFTDAEGTRIATHFRDAVHRAFDRADLSQLYENPRFMQNGGDGLVLGFPQPDLGKITDRVPSALQGELRELHRSEGFCIRMRMGVSVGPVEKTDDPRIDVAPGRTIIDACRIADAAPTRRLLKQSDPHATYLVVAVTQTVMDSTVDRNPLWLRASEFVKMEIDIKEKHYHATAFMHVPSPSGKLLSAGLLNLDDTDSIEAEMRNQPPLEERYRARHRADKPSDGPRYEADRPSAPLSTGDVSGKGAFGVVSGGRVQVDNSEDHRGQDRSHTTNYINGDNFTAERDAYIDKSTRSDDEERHRPFWERDDRP</sequence>